<feature type="compositionally biased region" description="Acidic residues" evidence="1">
    <location>
        <begin position="278"/>
        <end position="310"/>
    </location>
</feature>
<dbReference type="Pfam" id="PF09747">
    <property type="entry name" value="CCD97-like_C"/>
    <property type="match status" value="1"/>
</dbReference>
<comment type="caution">
    <text evidence="3">The sequence shown here is derived from an EMBL/GenBank/DDBJ whole genome shotgun (WGS) entry which is preliminary data.</text>
</comment>
<accession>A0A261XZP2</accession>
<dbReference type="InterPro" id="IPR040233">
    <property type="entry name" value="CCD97-like_C"/>
</dbReference>
<dbReference type="OrthoDB" id="333176at2759"/>
<protein>
    <recommendedName>
        <fullName evidence="2">CCD97-like C-terminal domain-containing protein</fullName>
    </recommendedName>
</protein>
<feature type="compositionally biased region" description="Acidic residues" evidence="1">
    <location>
        <begin position="184"/>
        <end position="204"/>
    </location>
</feature>
<feature type="compositionally biased region" description="Basic and acidic residues" evidence="1">
    <location>
        <begin position="205"/>
        <end position="223"/>
    </location>
</feature>
<dbReference type="PANTHER" id="PTHR31840">
    <property type="entry name" value="COILED-COIL DOMAIN-CONTAINING PROTEIN 97"/>
    <property type="match status" value="1"/>
</dbReference>
<organism evidence="3 4">
    <name type="scientific">Bifiguratus adelaidae</name>
    <dbReference type="NCBI Taxonomy" id="1938954"/>
    <lineage>
        <taxon>Eukaryota</taxon>
        <taxon>Fungi</taxon>
        <taxon>Fungi incertae sedis</taxon>
        <taxon>Mucoromycota</taxon>
        <taxon>Mucoromycotina</taxon>
        <taxon>Endogonomycetes</taxon>
        <taxon>Endogonales</taxon>
        <taxon>Endogonales incertae sedis</taxon>
        <taxon>Bifiguratus</taxon>
    </lineage>
</organism>
<dbReference type="AlphaFoldDB" id="A0A261XZP2"/>
<dbReference type="EMBL" id="MVBO01000066">
    <property type="protein sequence ID" value="OZJ03840.1"/>
    <property type="molecule type" value="Genomic_DNA"/>
</dbReference>
<keyword evidence="4" id="KW-1185">Reference proteome</keyword>
<gene>
    <name evidence="3" type="ORF">BZG36_04300</name>
</gene>
<feature type="domain" description="CCD97-like C-terminal" evidence="2">
    <location>
        <begin position="108"/>
        <end position="302"/>
    </location>
</feature>
<reference evidence="3 4" key="1">
    <citation type="journal article" date="2017" name="Mycologia">
        <title>Bifiguratus adelaidae, gen. et sp. nov., a new member of Mucoromycotina in endophytic and soil-dwelling habitats.</title>
        <authorList>
            <person name="Torres-Cruz T.J."/>
            <person name="Billingsley Tobias T.L."/>
            <person name="Almatruk M."/>
            <person name="Hesse C."/>
            <person name="Kuske C.R."/>
            <person name="Desiro A."/>
            <person name="Benucci G.M."/>
            <person name="Bonito G."/>
            <person name="Stajich J.E."/>
            <person name="Dunlap C."/>
            <person name="Arnold A.E."/>
            <person name="Porras-Alfaro A."/>
        </authorList>
    </citation>
    <scope>NUCLEOTIDE SEQUENCE [LARGE SCALE GENOMIC DNA]</scope>
    <source>
        <strain evidence="3 4">AZ0501</strain>
    </source>
</reference>
<feature type="region of interest" description="Disordered" evidence="1">
    <location>
        <begin position="174"/>
        <end position="251"/>
    </location>
</feature>
<name>A0A261XZP2_9FUNG</name>
<evidence type="ECO:0000259" key="2">
    <source>
        <dbReference type="Pfam" id="PF09747"/>
    </source>
</evidence>
<evidence type="ECO:0000313" key="4">
    <source>
        <dbReference type="Proteomes" id="UP000242875"/>
    </source>
</evidence>
<dbReference type="InterPro" id="IPR018613">
    <property type="entry name" value="Ccdc97-like"/>
</dbReference>
<sequence length="321" mass="38140">MEAAERAQVVAYISAHLDDIHYKTLRRDEPELPRQHKLAHMTEVLSSDPGLFLSRWGRFLPSEQLARFECLTENYEVSQHLKSLLPQHKSLANSHQRQTDPNHIRTHNRRYRYLLDHLRHTDYFSLESMQAREPWLYQQYIGRFVSQPLKPFADNVGLVDRVLYSADQREIADKAAQQQRIEEEQMEEEEEEDDEEEEEEEEKEGDERDEKQDALTGDRRPKDPTTLAENKGKSKALDHTHPHNVISETHRQELEQEFVRLMEEMFLDGRDKDFDYSAVDDDERLDDLEQEERDQQEAWFDETDEEDNEVELQGQTGILDY</sequence>
<proteinExistence type="predicted"/>
<feature type="region of interest" description="Disordered" evidence="1">
    <location>
        <begin position="273"/>
        <end position="321"/>
    </location>
</feature>
<evidence type="ECO:0000313" key="3">
    <source>
        <dbReference type="EMBL" id="OZJ03840.1"/>
    </source>
</evidence>
<feature type="compositionally biased region" description="Basic and acidic residues" evidence="1">
    <location>
        <begin position="230"/>
        <end position="241"/>
    </location>
</feature>
<dbReference type="Proteomes" id="UP000242875">
    <property type="component" value="Unassembled WGS sequence"/>
</dbReference>
<dbReference type="PANTHER" id="PTHR31840:SF1">
    <property type="entry name" value="COILED-COIL DOMAIN-CONTAINING PROTEIN 97"/>
    <property type="match status" value="1"/>
</dbReference>
<evidence type="ECO:0000256" key="1">
    <source>
        <dbReference type="SAM" id="MobiDB-lite"/>
    </source>
</evidence>